<feature type="region of interest" description="Disordered" evidence="1">
    <location>
        <begin position="19"/>
        <end position="68"/>
    </location>
</feature>
<reference evidence="2 3" key="1">
    <citation type="submission" date="2021-06" db="EMBL/GenBank/DDBJ databases">
        <authorList>
            <person name="Palmer J.M."/>
        </authorList>
    </citation>
    <scope>NUCLEOTIDE SEQUENCE [LARGE SCALE GENOMIC DNA]</scope>
    <source>
        <strain evidence="2 3">CL_MEX2019</strain>
        <tissue evidence="2">Muscle</tissue>
    </source>
</reference>
<gene>
    <name evidence="2" type="ORF">CHARACLAT_022652</name>
</gene>
<name>A0ABU7EVW2_9TELE</name>
<dbReference type="Proteomes" id="UP001352852">
    <property type="component" value="Unassembled WGS sequence"/>
</dbReference>
<keyword evidence="3" id="KW-1185">Reference proteome</keyword>
<evidence type="ECO:0000313" key="2">
    <source>
        <dbReference type="EMBL" id="MED6291348.1"/>
    </source>
</evidence>
<comment type="caution">
    <text evidence="2">The sequence shown here is derived from an EMBL/GenBank/DDBJ whole genome shotgun (WGS) entry which is preliminary data.</text>
</comment>
<proteinExistence type="predicted"/>
<feature type="compositionally biased region" description="Polar residues" evidence="1">
    <location>
        <begin position="19"/>
        <end position="45"/>
    </location>
</feature>
<protein>
    <recommendedName>
        <fullName evidence="4">Secreted protein</fullName>
    </recommendedName>
</protein>
<evidence type="ECO:0008006" key="4">
    <source>
        <dbReference type="Google" id="ProtNLM"/>
    </source>
</evidence>
<organism evidence="2 3">
    <name type="scientific">Characodon lateralis</name>
    <dbReference type="NCBI Taxonomy" id="208331"/>
    <lineage>
        <taxon>Eukaryota</taxon>
        <taxon>Metazoa</taxon>
        <taxon>Chordata</taxon>
        <taxon>Craniata</taxon>
        <taxon>Vertebrata</taxon>
        <taxon>Euteleostomi</taxon>
        <taxon>Actinopterygii</taxon>
        <taxon>Neopterygii</taxon>
        <taxon>Teleostei</taxon>
        <taxon>Neoteleostei</taxon>
        <taxon>Acanthomorphata</taxon>
        <taxon>Ovalentaria</taxon>
        <taxon>Atherinomorphae</taxon>
        <taxon>Cyprinodontiformes</taxon>
        <taxon>Goodeidae</taxon>
        <taxon>Characodon</taxon>
    </lineage>
</organism>
<dbReference type="EMBL" id="JAHUTJ010067903">
    <property type="protein sequence ID" value="MED6291348.1"/>
    <property type="molecule type" value="Genomic_DNA"/>
</dbReference>
<sequence>MFQGYLSLTCLSALPCSLSNKGHQQESNHTAATLQQQRTLSQMITSPPPAHFHSSLTSSPRRPVWDPH</sequence>
<accession>A0ABU7EVW2</accession>
<evidence type="ECO:0000256" key="1">
    <source>
        <dbReference type="SAM" id="MobiDB-lite"/>
    </source>
</evidence>
<evidence type="ECO:0000313" key="3">
    <source>
        <dbReference type="Proteomes" id="UP001352852"/>
    </source>
</evidence>